<reference evidence="1 2" key="1">
    <citation type="submission" date="2018-06" db="EMBL/GenBank/DDBJ databases">
        <title>Halonotius sp. F13-13 a new haloarchaeeon isolated from a solar saltern from Isla Cristina, Huelva, Spain.</title>
        <authorList>
            <person name="Duran-Viseras A."/>
            <person name="Sanchez-Porro C."/>
            <person name="Ventosa A."/>
        </authorList>
    </citation>
    <scope>NUCLEOTIDE SEQUENCE [LARGE SCALE GENOMIC DNA]</scope>
    <source>
        <strain evidence="1 2">F13-13</strain>
    </source>
</reference>
<name>A0A3A6PS21_9EURY</name>
<protein>
    <submittedName>
        <fullName evidence="1">Nucleic acid-binding protein</fullName>
    </submittedName>
</protein>
<comment type="caution">
    <text evidence="1">The sequence shown here is derived from an EMBL/GenBank/DDBJ whole genome shotgun (WGS) entry which is preliminary data.</text>
</comment>
<evidence type="ECO:0000313" key="2">
    <source>
        <dbReference type="Proteomes" id="UP000276588"/>
    </source>
</evidence>
<sequence>MTLAAVSDAGPLIHLAEIDALELLAAFDTLLIPETVYAEVETGGIPDGLSDRSYELVDAAARPVPSTELDAGERAALAVATDYDVTFLTDDLAAREAASEAGVDVHGSIGIIALGYHRGMLHREQAASLMHALQQETSLFVTRAIVERGIRQLDESHRTDD</sequence>
<organism evidence="1 2">
    <name type="scientific">Halonotius aquaticus</name>
    <dbReference type="NCBI Taxonomy" id="2216978"/>
    <lineage>
        <taxon>Archaea</taxon>
        <taxon>Methanobacteriati</taxon>
        <taxon>Methanobacteriota</taxon>
        <taxon>Stenosarchaea group</taxon>
        <taxon>Halobacteria</taxon>
        <taxon>Halobacteriales</taxon>
        <taxon>Haloferacaceae</taxon>
        <taxon>Halonotius</taxon>
    </lineage>
</organism>
<dbReference type="RefSeq" id="WP_120100954.1">
    <property type="nucleotide sequence ID" value="NZ_QKNY01000004.1"/>
</dbReference>
<dbReference type="InterPro" id="IPR029060">
    <property type="entry name" value="PIN-like_dom_sf"/>
</dbReference>
<gene>
    <name evidence="1" type="ORF">DM826_02195</name>
</gene>
<dbReference type="InterPro" id="IPR021799">
    <property type="entry name" value="PIN-like_prokaryotic"/>
</dbReference>
<keyword evidence="2" id="KW-1185">Reference proteome</keyword>
<dbReference type="AlphaFoldDB" id="A0A3A6PS21"/>
<dbReference type="Proteomes" id="UP000276588">
    <property type="component" value="Unassembled WGS sequence"/>
</dbReference>
<dbReference type="Pfam" id="PF11848">
    <property type="entry name" value="DUF3368"/>
    <property type="match status" value="1"/>
</dbReference>
<evidence type="ECO:0000313" key="1">
    <source>
        <dbReference type="EMBL" id="RJX44448.1"/>
    </source>
</evidence>
<dbReference type="SUPFAM" id="SSF88723">
    <property type="entry name" value="PIN domain-like"/>
    <property type="match status" value="1"/>
</dbReference>
<dbReference type="PANTHER" id="PTHR39550:SF1">
    <property type="entry name" value="SLL0658 PROTEIN"/>
    <property type="match status" value="1"/>
</dbReference>
<dbReference type="EMBL" id="QKNY01000004">
    <property type="protein sequence ID" value="RJX44448.1"/>
    <property type="molecule type" value="Genomic_DNA"/>
</dbReference>
<dbReference type="PANTHER" id="PTHR39550">
    <property type="entry name" value="SLL0658 PROTEIN"/>
    <property type="match status" value="1"/>
</dbReference>
<accession>A0A3A6PS21</accession>
<dbReference type="OrthoDB" id="323844at2157"/>
<proteinExistence type="predicted"/>